<proteinExistence type="predicted"/>
<organism evidence="1">
    <name type="scientific">Streptomyces sp. R08</name>
    <dbReference type="NCBI Taxonomy" id="3238624"/>
    <lineage>
        <taxon>Bacteria</taxon>
        <taxon>Bacillati</taxon>
        <taxon>Actinomycetota</taxon>
        <taxon>Actinomycetes</taxon>
        <taxon>Kitasatosporales</taxon>
        <taxon>Streptomycetaceae</taxon>
        <taxon>Streptomyces</taxon>
    </lineage>
</organism>
<dbReference type="EMBL" id="CP163431">
    <property type="protein sequence ID" value="XDP99377.1"/>
    <property type="molecule type" value="Genomic_DNA"/>
</dbReference>
<evidence type="ECO:0000313" key="1">
    <source>
        <dbReference type="EMBL" id="XDP99377.1"/>
    </source>
</evidence>
<accession>A0AB39M377</accession>
<name>A0AB39M377_9ACTN</name>
<protein>
    <submittedName>
        <fullName evidence="1">Uncharacterized protein</fullName>
    </submittedName>
</protein>
<dbReference type="AlphaFoldDB" id="A0AB39M377"/>
<sequence length="273" mass="31121">MISYECDYDTLSEYAGRLLERPTNFGGDDRYYRTHAPVIGKADYADDLMAESNFDTALDLLCSAADDGRNDTEISDEHVIDAGIRHWGWGQCSQIFVQVYADDVMPCRKCDSIADWAVSRKKHGRRRFLCASCKSDWDWDTEQYGLPALAPIKYRPKFTAAWREACSILSALEVYAVLDDSDYSEREWERWQSNVNEALEQAQREYEDDTEAQSAEIADSCHDEIGDLYGHEPESGVSWQKVEDIYREARDAYFTALANEHLNAPIAGQLAFA</sequence>
<reference evidence="1" key="1">
    <citation type="submission" date="2024-07" db="EMBL/GenBank/DDBJ databases">
        <authorList>
            <person name="Yu S.T."/>
        </authorList>
    </citation>
    <scope>NUCLEOTIDE SEQUENCE</scope>
    <source>
        <strain evidence="1">R08</strain>
    </source>
</reference>
<gene>
    <name evidence="1" type="ORF">AB5J58_03905</name>
</gene>
<dbReference type="RefSeq" id="WP_369186498.1">
    <property type="nucleotide sequence ID" value="NZ_CP163431.1"/>
</dbReference>